<sequence length="138" mass="15337">MIVPHEPKTRIVDSEKITINLGHVDLGQIDLMVQEGFYANRTDFIRTAIRNQLSRHDDAMRKTVERRAIELGVRRYSRADLETARAAGKRLAIQVLGLAVIADDVSPELAIETIASLEVLGALQAPATVKAALRDRIR</sequence>
<keyword evidence="2" id="KW-1185">Reference proteome</keyword>
<reference evidence="1 2" key="1">
    <citation type="submission" date="2020-01" db="EMBL/GenBank/DDBJ databases">
        <title>Jiella pacifica sp. nov.</title>
        <authorList>
            <person name="Xue Z."/>
            <person name="Zhu S."/>
            <person name="Chen J."/>
            <person name="Yang J."/>
        </authorList>
    </citation>
    <scope>NUCLEOTIDE SEQUENCE [LARGE SCALE GENOMIC DNA]</scope>
    <source>
        <strain evidence="1 2">40Bstr34</strain>
    </source>
</reference>
<dbReference type="PANTHER" id="PTHR36215">
    <property type="entry name" value="BLL4998 PROTEIN"/>
    <property type="match status" value="1"/>
</dbReference>
<organism evidence="1 2">
    <name type="scientific">Jiella pacifica</name>
    <dbReference type="NCBI Taxonomy" id="2696469"/>
    <lineage>
        <taxon>Bacteria</taxon>
        <taxon>Pseudomonadati</taxon>
        <taxon>Pseudomonadota</taxon>
        <taxon>Alphaproteobacteria</taxon>
        <taxon>Hyphomicrobiales</taxon>
        <taxon>Aurantimonadaceae</taxon>
        <taxon>Jiella</taxon>
    </lineage>
</organism>
<dbReference type="Proteomes" id="UP000469011">
    <property type="component" value="Unassembled WGS sequence"/>
</dbReference>
<dbReference type="InterPro" id="IPR013321">
    <property type="entry name" value="Arc_rbn_hlx_hlx"/>
</dbReference>
<evidence type="ECO:0000313" key="2">
    <source>
        <dbReference type="Proteomes" id="UP000469011"/>
    </source>
</evidence>
<dbReference type="SUPFAM" id="SSF47598">
    <property type="entry name" value="Ribbon-helix-helix"/>
    <property type="match status" value="1"/>
</dbReference>
<dbReference type="EMBL" id="JAAAMG010000012">
    <property type="protein sequence ID" value="NDW05799.1"/>
    <property type="molecule type" value="Genomic_DNA"/>
</dbReference>
<gene>
    <name evidence="1" type="ORF">GTK09_15345</name>
</gene>
<dbReference type="GO" id="GO:0006355">
    <property type="term" value="P:regulation of DNA-templated transcription"/>
    <property type="evidence" value="ECO:0007669"/>
    <property type="project" value="InterPro"/>
</dbReference>
<protein>
    <submittedName>
        <fullName evidence="1">CopG family transcriptional regulator</fullName>
    </submittedName>
</protein>
<evidence type="ECO:0000313" key="1">
    <source>
        <dbReference type="EMBL" id="NDW05799.1"/>
    </source>
</evidence>
<dbReference type="Gene3D" id="1.10.1220.10">
    <property type="entry name" value="Met repressor-like"/>
    <property type="match status" value="1"/>
</dbReference>
<comment type="caution">
    <text evidence="1">The sequence shown here is derived from an EMBL/GenBank/DDBJ whole genome shotgun (WGS) entry which is preliminary data.</text>
</comment>
<dbReference type="Pfam" id="PF17723">
    <property type="entry name" value="RHH_8"/>
    <property type="match status" value="1"/>
</dbReference>
<accession>A0A6N9T7S7</accession>
<dbReference type="InterPro" id="IPR041088">
    <property type="entry name" value="RHH_8"/>
</dbReference>
<dbReference type="PANTHER" id="PTHR36215:SF1">
    <property type="entry name" value="BLL4998 PROTEIN"/>
    <property type="match status" value="1"/>
</dbReference>
<dbReference type="CDD" id="cd22231">
    <property type="entry name" value="RHH_NikR_HicB-like"/>
    <property type="match status" value="1"/>
</dbReference>
<dbReference type="AlphaFoldDB" id="A0A6N9T7S7"/>
<proteinExistence type="predicted"/>
<dbReference type="InterPro" id="IPR010985">
    <property type="entry name" value="Ribbon_hlx_hlx"/>
</dbReference>
<name>A0A6N9T7S7_9HYPH</name>